<keyword evidence="1" id="KW-1133">Transmembrane helix</keyword>
<dbReference type="RefSeq" id="WP_090622624.1">
    <property type="nucleotide sequence ID" value="NZ_FOFD01000008.1"/>
</dbReference>
<keyword evidence="1" id="KW-0472">Membrane</keyword>
<proteinExistence type="predicted"/>
<sequence length="669" mass="72912">MVDNSSTETTPDRARFSRRGYLVAGGLSAGLVGGYVGLDRFLEQRSTDDSPPLGDPPVTGEDFLWLGGGLWHDVAIRENLFAFARRHDLAVILVVSDLSDGAADEAFETVLTAASEFDLDVWLNVGLLNAISASAFVTEDDTREEYLGRLREVVAAHGDLFDTGRVVLWQEAPVMGQWAEGGEWNQAAVGNLVEFGPQIFDAQKRAVESENDALEVGLFVHFPYIVDSKRPEVFESLARGLRQRNAMPDFGFVDFYRGWYEKDVGPQPANAAVRSLVSNVRAALDDRPVFYLGQSHTINPNHTPSKQAMRMNLRASLESGAAGLGWYIRGGYVPTESGFDPFVPNVDGAEVDGDSITTLTVARDRFLYPSLATLAAGDRFEADEAFDLWLVGDELGFYDHRLSLRTADGGWEYVGDVGGYADGEYPDGSAATDRATVFRGLDRDRFLDGGALDCRLETVEDGSGTDLQAAFVMPCDPDDYVSERDAARFARGDAPLEEFSLGQRTDRTPLVPGERRRVTIPITDAAGESLERLRHPDHADLIGRLASFEERESVDPAARFDCWMSGSGLAEPAALPSIVDGDGTERTPDDVGFVASTDSLAIWYGLERDRFLGEDGLEVADDAAAAVDAVYAMPYAGSTTFRAPTRAAALLDEQPDEAERFALEYTAPD</sequence>
<evidence type="ECO:0000256" key="1">
    <source>
        <dbReference type="SAM" id="Phobius"/>
    </source>
</evidence>
<protein>
    <submittedName>
        <fullName evidence="2">Uncharacterized protein</fullName>
    </submittedName>
</protein>
<dbReference type="OrthoDB" id="201711at2157"/>
<dbReference type="Proteomes" id="UP000199114">
    <property type="component" value="Unassembled WGS sequence"/>
</dbReference>
<organism evidence="2 3">
    <name type="scientific">Natrinema salaciae</name>
    <dbReference type="NCBI Taxonomy" id="1186196"/>
    <lineage>
        <taxon>Archaea</taxon>
        <taxon>Methanobacteriati</taxon>
        <taxon>Methanobacteriota</taxon>
        <taxon>Stenosarchaea group</taxon>
        <taxon>Halobacteria</taxon>
        <taxon>Halobacteriales</taxon>
        <taxon>Natrialbaceae</taxon>
        <taxon>Natrinema</taxon>
    </lineage>
</organism>
<dbReference type="AlphaFoldDB" id="A0A1H9SB24"/>
<keyword evidence="1" id="KW-0812">Transmembrane</keyword>
<name>A0A1H9SB24_9EURY</name>
<feature type="transmembrane region" description="Helical" evidence="1">
    <location>
        <begin position="21"/>
        <end position="38"/>
    </location>
</feature>
<evidence type="ECO:0000313" key="2">
    <source>
        <dbReference type="EMBL" id="SER82128.1"/>
    </source>
</evidence>
<evidence type="ECO:0000313" key="3">
    <source>
        <dbReference type="Proteomes" id="UP000199114"/>
    </source>
</evidence>
<dbReference type="EMBL" id="FOFD01000008">
    <property type="protein sequence ID" value="SER82128.1"/>
    <property type="molecule type" value="Genomic_DNA"/>
</dbReference>
<keyword evidence="3" id="KW-1185">Reference proteome</keyword>
<gene>
    <name evidence="2" type="ORF">SAMN04489841_4658</name>
</gene>
<reference evidence="3" key="1">
    <citation type="submission" date="2016-10" db="EMBL/GenBank/DDBJ databases">
        <authorList>
            <person name="Varghese N."/>
            <person name="Submissions S."/>
        </authorList>
    </citation>
    <scope>NUCLEOTIDE SEQUENCE [LARGE SCALE GENOMIC DNA]</scope>
    <source>
        <strain evidence="3">DSM 25055</strain>
    </source>
</reference>
<accession>A0A1H9SB24</accession>